<evidence type="ECO:0000256" key="3">
    <source>
        <dbReference type="ARBA" id="ARBA00022448"/>
    </source>
</evidence>
<dbReference type="InterPro" id="IPR027256">
    <property type="entry name" value="P-typ_ATPase_IB"/>
</dbReference>
<comment type="caution">
    <text evidence="13">The sequence shown here is derived from an EMBL/GenBank/DDBJ whole genome shotgun (WGS) entry which is preliminary data.</text>
</comment>
<dbReference type="Gene3D" id="2.70.150.10">
    <property type="entry name" value="Calcium-transporting ATPase, cytoplasmic transduction domain A"/>
    <property type="match status" value="1"/>
</dbReference>
<accession>A0A0A2DIT3</accession>
<dbReference type="GO" id="GO:0016887">
    <property type="term" value="F:ATP hydrolysis activity"/>
    <property type="evidence" value="ECO:0007669"/>
    <property type="project" value="InterPro"/>
</dbReference>
<dbReference type="PROSITE" id="PS50846">
    <property type="entry name" value="HMA_2"/>
    <property type="match status" value="1"/>
</dbReference>
<dbReference type="SUPFAM" id="SSF56784">
    <property type="entry name" value="HAD-like"/>
    <property type="match status" value="1"/>
</dbReference>
<evidence type="ECO:0000256" key="7">
    <source>
        <dbReference type="ARBA" id="ARBA00022840"/>
    </source>
</evidence>
<dbReference type="Gene3D" id="3.40.1110.10">
    <property type="entry name" value="Calcium-transporting ATPase, cytoplasmic domain N"/>
    <property type="match status" value="1"/>
</dbReference>
<dbReference type="InterPro" id="IPR008250">
    <property type="entry name" value="ATPase_P-typ_transduc_dom_A_sf"/>
</dbReference>
<evidence type="ECO:0000256" key="6">
    <source>
        <dbReference type="ARBA" id="ARBA00022741"/>
    </source>
</evidence>
<evidence type="ECO:0000256" key="4">
    <source>
        <dbReference type="ARBA" id="ARBA00022692"/>
    </source>
</evidence>
<keyword evidence="3" id="KW-0813">Transport</keyword>
<feature type="transmembrane region" description="Helical" evidence="11">
    <location>
        <begin position="397"/>
        <end position="419"/>
    </location>
</feature>
<dbReference type="NCBIfam" id="TIGR01511">
    <property type="entry name" value="ATPase-IB1_Cu"/>
    <property type="match status" value="1"/>
</dbReference>
<dbReference type="Pfam" id="PF00702">
    <property type="entry name" value="Hydrolase"/>
    <property type="match status" value="1"/>
</dbReference>
<keyword evidence="7 11" id="KW-0067">ATP-binding</keyword>
<dbReference type="InterPro" id="IPR023299">
    <property type="entry name" value="ATPase_P-typ_cyto_dom_N"/>
</dbReference>
<dbReference type="PROSITE" id="PS01047">
    <property type="entry name" value="HMA_1"/>
    <property type="match status" value="1"/>
</dbReference>
<dbReference type="GO" id="GO:0055070">
    <property type="term" value="P:copper ion homeostasis"/>
    <property type="evidence" value="ECO:0007669"/>
    <property type="project" value="TreeGrafter"/>
</dbReference>
<evidence type="ECO:0000256" key="9">
    <source>
        <dbReference type="ARBA" id="ARBA00022989"/>
    </source>
</evidence>
<dbReference type="InterPro" id="IPR006121">
    <property type="entry name" value="HMA_dom"/>
</dbReference>
<evidence type="ECO:0000313" key="13">
    <source>
        <dbReference type="EMBL" id="KGM19110.1"/>
    </source>
</evidence>
<feature type="domain" description="HMA" evidence="12">
    <location>
        <begin position="9"/>
        <end position="78"/>
    </location>
</feature>
<evidence type="ECO:0000256" key="2">
    <source>
        <dbReference type="ARBA" id="ARBA00006024"/>
    </source>
</evidence>
<dbReference type="InterPro" id="IPR036163">
    <property type="entry name" value="HMA_dom_sf"/>
</dbReference>
<dbReference type="FunFam" id="3.30.70.100:FF:000001">
    <property type="entry name" value="ATPase copper transporting beta"/>
    <property type="match status" value="1"/>
</dbReference>
<dbReference type="InterPro" id="IPR018303">
    <property type="entry name" value="ATPase_P-typ_P_site"/>
</dbReference>
<feature type="transmembrane region" description="Helical" evidence="11">
    <location>
        <begin position="692"/>
        <end position="709"/>
    </location>
</feature>
<dbReference type="InterPro" id="IPR036412">
    <property type="entry name" value="HAD-like_sf"/>
</dbReference>
<dbReference type="InterPro" id="IPR017969">
    <property type="entry name" value="Heavy-metal-associated_CS"/>
</dbReference>
<reference evidence="13 14" key="1">
    <citation type="submission" date="2014-10" db="EMBL/GenBank/DDBJ databases">
        <title>Whole Genome sequence of Corynebacterium auriscanis strain CIP 106629.</title>
        <authorList>
            <person name="Hassan S.S."/>
            <person name="Jamal S.B."/>
            <person name="Tiwari S."/>
            <person name="Oliveira L.D.C."/>
            <person name="Souza F."/>
            <person name="Mariano D.C."/>
            <person name="Almeida S."/>
            <person name="Dorella F."/>
            <person name="Pereira F."/>
            <person name="Carvalho A."/>
            <person name="Leal C.A."/>
            <person name="Soares S.D.C."/>
            <person name="Figueiredo H.C."/>
            <person name="Silva A."/>
            <person name="Azevedo V.A."/>
        </authorList>
    </citation>
    <scope>NUCLEOTIDE SEQUENCE [LARGE SCALE GENOMIC DNA]</scope>
    <source>
        <strain evidence="13 14">CIP 106629</strain>
    </source>
</reference>
<name>A0A0A2DIT3_9CORY</name>
<proteinExistence type="inferred from homology"/>
<dbReference type="Pfam" id="PF00403">
    <property type="entry name" value="HMA"/>
    <property type="match status" value="1"/>
</dbReference>
<dbReference type="Gene3D" id="3.40.50.1000">
    <property type="entry name" value="HAD superfamily/HAD-like"/>
    <property type="match status" value="1"/>
</dbReference>
<sequence>MTHTATPSDTLDLAITGMTCASCANRIERKLNKMEGVSATVNYATEKAHIQSIAGSTISFPDAQEFIDLVDSMGYGAEVERPLRPAEDESEHGEGASDQELDALRQRLVIGAWLTVPVILLAMVPPLQFLHWQWLSLTLAAPMIVWGGWPFHRATWKNLKHGAFTMDSLITIGTLAAFGWSLYALFFGTAGMDANSHGGPAGDIYLEVGAGVILFVLAGRYFEKRAKHRAGSALRALTELGAQEVTVCEWDEGSTSSAGSQRTVPIDQLQVGQYFIVRPGEKIATDGVVVDGHSAVDASLLTGESVPVDVAVGDHVTGATINTSGRLVVRAQKVGADTQLAHMAKLVEDAQSGKAPVQRLADKISGVFVPIVIAVAVLVFLGWWIATGEVARAFSTAVAVLIVACPCALGLATPTALLVGTGRGARDGILIKGPEILESARGVDTIVLDKTGTVTTGEMTVTAVVTGDGWAPAEVLGLAGAVEASSEHPIGRSITDAARAERGVDLEKARVDAFRSIAGRGVEATVDGRLVQVGRGFVDVSAGAFIPVVVDGALAGQIEVRDGVKPTSAAAVAELKQMGLRPILLTGDADAVARRVAGETGIAPTDVLAEVMPEDKVAEVRRLQEKGAVVAMVGDGVNDAAALAQADLGIAMGSGTDAAIEAADITLVRAELPAAVDAVKLSRRTLRTIKGNLFWAFAYNVAAIPLAAAGLLNPMLAGAAMALSSVFVVSNSLRLQAQRL</sequence>
<keyword evidence="14" id="KW-1185">Reference proteome</keyword>
<keyword evidence="8" id="KW-1278">Translocase</keyword>
<dbReference type="InterPro" id="IPR059000">
    <property type="entry name" value="ATPase_P-type_domA"/>
</dbReference>
<dbReference type="GeneID" id="300552453"/>
<dbReference type="GO" id="GO:0005886">
    <property type="term" value="C:plasma membrane"/>
    <property type="evidence" value="ECO:0007669"/>
    <property type="project" value="UniProtKB-SubCell"/>
</dbReference>
<comment type="similarity">
    <text evidence="2 11">Belongs to the cation transport ATPase (P-type) (TC 3.A.3) family. Type IB subfamily.</text>
</comment>
<dbReference type="SUPFAM" id="SSF81665">
    <property type="entry name" value="Calcium ATPase, transmembrane domain M"/>
    <property type="match status" value="1"/>
</dbReference>
<dbReference type="Gene3D" id="3.30.70.100">
    <property type="match status" value="1"/>
</dbReference>
<dbReference type="PRINTS" id="PR00943">
    <property type="entry name" value="CUATPASE"/>
</dbReference>
<dbReference type="PANTHER" id="PTHR43520:SF8">
    <property type="entry name" value="P-TYPE CU(+) TRANSPORTER"/>
    <property type="match status" value="1"/>
</dbReference>
<gene>
    <name evidence="13" type="ORF">MA47_02680</name>
</gene>
<dbReference type="FunFam" id="2.70.150.10:FF:000002">
    <property type="entry name" value="Copper-transporting ATPase 1, putative"/>
    <property type="match status" value="1"/>
</dbReference>
<feature type="transmembrane region" description="Helical" evidence="11">
    <location>
        <begin position="131"/>
        <end position="149"/>
    </location>
</feature>
<feature type="transmembrane region" description="Helical" evidence="11">
    <location>
        <begin position="715"/>
        <end position="733"/>
    </location>
</feature>
<feature type="transmembrane region" description="Helical" evidence="11">
    <location>
        <begin position="108"/>
        <end position="125"/>
    </location>
</feature>
<dbReference type="NCBIfam" id="TIGR01494">
    <property type="entry name" value="ATPase_P-type"/>
    <property type="match status" value="1"/>
</dbReference>
<dbReference type="AlphaFoldDB" id="A0A0A2DIT3"/>
<protein>
    <submittedName>
        <fullName evidence="13">Carbonate dehydratase</fullName>
    </submittedName>
</protein>
<feature type="transmembrane region" description="Helical" evidence="11">
    <location>
        <begin position="169"/>
        <end position="192"/>
    </location>
</feature>
<evidence type="ECO:0000256" key="1">
    <source>
        <dbReference type="ARBA" id="ARBA00004651"/>
    </source>
</evidence>
<dbReference type="InterPro" id="IPR023298">
    <property type="entry name" value="ATPase_P-typ_TM_dom_sf"/>
</dbReference>
<dbReference type="RefSeq" id="WP_035113316.1">
    <property type="nucleotide sequence ID" value="NZ_CP047046.1"/>
</dbReference>
<comment type="subcellular location">
    <subcellularLocation>
        <location evidence="1">Cell membrane</location>
        <topology evidence="1">Multi-pass membrane protein</topology>
    </subcellularLocation>
</comment>
<dbReference type="NCBIfam" id="TIGR01512">
    <property type="entry name" value="ATPase-IB2_Cd"/>
    <property type="match status" value="1"/>
</dbReference>
<evidence type="ECO:0000313" key="14">
    <source>
        <dbReference type="Proteomes" id="UP000030145"/>
    </source>
</evidence>
<dbReference type="EMBL" id="JRVJ01000003">
    <property type="protein sequence ID" value="KGM19110.1"/>
    <property type="molecule type" value="Genomic_DNA"/>
</dbReference>
<dbReference type="Proteomes" id="UP000030145">
    <property type="component" value="Unassembled WGS sequence"/>
</dbReference>
<dbReference type="PANTHER" id="PTHR43520">
    <property type="entry name" value="ATP7, ISOFORM B"/>
    <property type="match status" value="1"/>
</dbReference>
<keyword evidence="10 11" id="KW-0472">Membrane</keyword>
<dbReference type="GO" id="GO:0005524">
    <property type="term" value="F:ATP binding"/>
    <property type="evidence" value="ECO:0007669"/>
    <property type="project" value="UniProtKB-UniRule"/>
</dbReference>
<organism evidence="13 14">
    <name type="scientific">Corynebacterium auriscanis</name>
    <dbReference type="NCBI Taxonomy" id="99807"/>
    <lineage>
        <taxon>Bacteria</taxon>
        <taxon>Bacillati</taxon>
        <taxon>Actinomycetota</taxon>
        <taxon>Actinomycetes</taxon>
        <taxon>Mycobacteriales</taxon>
        <taxon>Corynebacteriaceae</taxon>
        <taxon>Corynebacterium</taxon>
    </lineage>
</organism>
<evidence type="ECO:0000256" key="5">
    <source>
        <dbReference type="ARBA" id="ARBA00022723"/>
    </source>
</evidence>
<evidence type="ECO:0000259" key="12">
    <source>
        <dbReference type="PROSITE" id="PS50846"/>
    </source>
</evidence>
<dbReference type="GO" id="GO:0005507">
    <property type="term" value="F:copper ion binding"/>
    <property type="evidence" value="ECO:0007669"/>
    <property type="project" value="TreeGrafter"/>
</dbReference>
<dbReference type="PRINTS" id="PR00119">
    <property type="entry name" value="CATATPASE"/>
</dbReference>
<dbReference type="PROSITE" id="PS00154">
    <property type="entry name" value="ATPASE_E1_E2"/>
    <property type="match status" value="1"/>
</dbReference>
<keyword evidence="5 11" id="KW-0479">Metal-binding</keyword>
<evidence type="ECO:0000256" key="10">
    <source>
        <dbReference type="ARBA" id="ARBA00023136"/>
    </source>
</evidence>
<dbReference type="CDD" id="cd02094">
    <property type="entry name" value="P-type_ATPase_Cu-like"/>
    <property type="match status" value="1"/>
</dbReference>
<keyword evidence="11" id="KW-1003">Cell membrane</keyword>
<dbReference type="NCBIfam" id="TIGR01525">
    <property type="entry name" value="ATPase-IB_hvy"/>
    <property type="match status" value="1"/>
</dbReference>
<evidence type="ECO:0000256" key="11">
    <source>
        <dbReference type="RuleBase" id="RU362081"/>
    </source>
</evidence>
<keyword evidence="6 11" id="KW-0547">Nucleotide-binding</keyword>
<keyword evidence="9 11" id="KW-1133">Transmembrane helix</keyword>
<dbReference type="InterPro" id="IPR001757">
    <property type="entry name" value="P_typ_ATPase"/>
</dbReference>
<dbReference type="GO" id="GO:0043682">
    <property type="term" value="F:P-type divalent copper transporter activity"/>
    <property type="evidence" value="ECO:0007669"/>
    <property type="project" value="TreeGrafter"/>
</dbReference>
<dbReference type="InterPro" id="IPR023214">
    <property type="entry name" value="HAD_sf"/>
</dbReference>
<dbReference type="SUPFAM" id="SSF81653">
    <property type="entry name" value="Calcium ATPase, transduction domain A"/>
    <property type="match status" value="1"/>
</dbReference>
<feature type="transmembrane region" description="Helical" evidence="11">
    <location>
        <begin position="364"/>
        <end position="385"/>
    </location>
</feature>
<dbReference type="CDD" id="cd00371">
    <property type="entry name" value="HMA"/>
    <property type="match status" value="1"/>
</dbReference>
<dbReference type="Pfam" id="PF00122">
    <property type="entry name" value="E1-E2_ATPase"/>
    <property type="match status" value="1"/>
</dbReference>
<evidence type="ECO:0000256" key="8">
    <source>
        <dbReference type="ARBA" id="ARBA00022967"/>
    </source>
</evidence>
<keyword evidence="4 11" id="KW-0812">Transmembrane</keyword>
<dbReference type="SUPFAM" id="SSF55008">
    <property type="entry name" value="HMA, heavy metal-associated domain"/>
    <property type="match status" value="1"/>
</dbReference>
<feature type="transmembrane region" description="Helical" evidence="11">
    <location>
        <begin position="204"/>
        <end position="222"/>
    </location>
</feature>